<organism evidence="2 3">
    <name type="scientific">Turicibacter bilis</name>
    <dbReference type="NCBI Taxonomy" id="2735723"/>
    <lineage>
        <taxon>Bacteria</taxon>
        <taxon>Bacillati</taxon>
        <taxon>Bacillota</taxon>
        <taxon>Erysipelotrichia</taxon>
        <taxon>Erysipelotrichales</taxon>
        <taxon>Turicibacteraceae</taxon>
        <taxon>Turicibacter</taxon>
    </lineage>
</organism>
<evidence type="ECO:0000256" key="1">
    <source>
        <dbReference type="SAM" id="Phobius"/>
    </source>
</evidence>
<protein>
    <submittedName>
        <fullName evidence="2">Prepilin-type N-terminal cleavage/methylation domain-containing protein</fullName>
    </submittedName>
</protein>
<dbReference type="SUPFAM" id="SSF54523">
    <property type="entry name" value="Pili subunits"/>
    <property type="match status" value="1"/>
</dbReference>
<evidence type="ECO:0000313" key="3">
    <source>
        <dbReference type="Proteomes" id="UP001058072"/>
    </source>
</evidence>
<dbReference type="Gene3D" id="3.30.700.10">
    <property type="entry name" value="Glycoprotein, Type 4 Pilin"/>
    <property type="match status" value="1"/>
</dbReference>
<dbReference type="PROSITE" id="PS00409">
    <property type="entry name" value="PROKAR_NTER_METHYL"/>
    <property type="match status" value="1"/>
</dbReference>
<dbReference type="AlphaFoldDB" id="A0A9Q9CPD0"/>
<evidence type="ECO:0000313" key="2">
    <source>
        <dbReference type="EMBL" id="UUF07358.1"/>
    </source>
</evidence>
<proteinExistence type="predicted"/>
<name>A0A9Q9CPD0_9FIRM</name>
<dbReference type="RefSeq" id="WP_212725095.1">
    <property type="nucleotide sequence ID" value="NZ_CP071250.1"/>
</dbReference>
<gene>
    <name evidence="2" type="ORF">J0J70_06850</name>
</gene>
<dbReference type="InterPro" id="IPR045584">
    <property type="entry name" value="Pilin-like"/>
</dbReference>
<reference evidence="2" key="1">
    <citation type="submission" date="2021-03" db="EMBL/GenBank/DDBJ databases">
        <title>Comparative Genomics and Metabolomics in the genus Turicibacter.</title>
        <authorList>
            <person name="Maki J."/>
            <person name="Looft T."/>
        </authorList>
    </citation>
    <scope>NUCLEOTIDE SEQUENCE</scope>
    <source>
        <strain evidence="2">ISU324</strain>
    </source>
</reference>
<dbReference type="NCBIfam" id="TIGR02532">
    <property type="entry name" value="IV_pilin_GFxxxE"/>
    <property type="match status" value="1"/>
</dbReference>
<accession>A0A9Q9CPD0</accession>
<keyword evidence="1" id="KW-0472">Membrane</keyword>
<keyword evidence="1" id="KW-1133">Transmembrane helix</keyword>
<dbReference type="Proteomes" id="UP001058072">
    <property type="component" value="Chromosome"/>
</dbReference>
<dbReference type="Pfam" id="PF07963">
    <property type="entry name" value="N_methyl"/>
    <property type="match status" value="1"/>
</dbReference>
<dbReference type="InterPro" id="IPR012902">
    <property type="entry name" value="N_methyl_site"/>
</dbReference>
<feature type="transmembrane region" description="Helical" evidence="1">
    <location>
        <begin position="12"/>
        <end position="32"/>
    </location>
</feature>
<keyword evidence="1" id="KW-0812">Transmembrane</keyword>
<dbReference type="EMBL" id="CP071250">
    <property type="protein sequence ID" value="UUF07358.1"/>
    <property type="molecule type" value="Genomic_DNA"/>
</dbReference>
<sequence>MKKLINKNQKGFTLIEMLIVMIIVGILVVLAFPQASVALTKANETGCEAFQSSVRAKQTSNKLLGLSTNEGINEADGKKVCGNDYTIPDFE</sequence>